<keyword evidence="2" id="KW-1185">Reference proteome</keyword>
<name>A0ABR2RQV2_9ROSI</name>
<dbReference type="PANTHER" id="PTHR36482">
    <property type="entry name" value="OSJNBA0024J22.15 PROTEIN"/>
    <property type="match status" value="1"/>
</dbReference>
<evidence type="ECO:0000313" key="2">
    <source>
        <dbReference type="Proteomes" id="UP001396334"/>
    </source>
</evidence>
<sequence>MAAINPVAAAKLSAGVHRNPATKSRKTMEVATNPAVKNGAASVISTPAQFPLLHRNSVPRSLDTRIMAANPEVISPENLTGVQFFTECQFRNFSGQNLKLEDFMYWHGYGDLPDTISQNQPTVEFKHFGDSNGSVSYLVGDKVRWIIAWSNSGEEMLKLNKVYSEISEVSERGVDWDSIREALDQSVSEYNARNFGFSAHLWIDPTNNDRNTQLLIISVHESNKLS</sequence>
<dbReference type="EMBL" id="JBBPBN010000021">
    <property type="protein sequence ID" value="KAK9015067.1"/>
    <property type="molecule type" value="Genomic_DNA"/>
</dbReference>
<dbReference type="PANTHER" id="PTHR36482:SF8">
    <property type="match status" value="1"/>
</dbReference>
<dbReference type="Proteomes" id="UP001396334">
    <property type="component" value="Unassembled WGS sequence"/>
</dbReference>
<comment type="caution">
    <text evidence="1">The sequence shown here is derived from an EMBL/GenBank/DDBJ whole genome shotgun (WGS) entry which is preliminary data.</text>
</comment>
<accession>A0ABR2RQV2</accession>
<organism evidence="1 2">
    <name type="scientific">Hibiscus sabdariffa</name>
    <name type="common">roselle</name>
    <dbReference type="NCBI Taxonomy" id="183260"/>
    <lineage>
        <taxon>Eukaryota</taxon>
        <taxon>Viridiplantae</taxon>
        <taxon>Streptophyta</taxon>
        <taxon>Embryophyta</taxon>
        <taxon>Tracheophyta</taxon>
        <taxon>Spermatophyta</taxon>
        <taxon>Magnoliopsida</taxon>
        <taxon>eudicotyledons</taxon>
        <taxon>Gunneridae</taxon>
        <taxon>Pentapetalae</taxon>
        <taxon>rosids</taxon>
        <taxon>malvids</taxon>
        <taxon>Malvales</taxon>
        <taxon>Malvaceae</taxon>
        <taxon>Malvoideae</taxon>
        <taxon>Hibiscus</taxon>
    </lineage>
</organism>
<protein>
    <submittedName>
        <fullName evidence="1">Uncharacterized protein</fullName>
    </submittedName>
</protein>
<gene>
    <name evidence="1" type="ORF">V6N11_006192</name>
</gene>
<dbReference type="InterPro" id="IPR053085">
    <property type="entry name" value="Jasmonate-induced_protein"/>
</dbReference>
<proteinExistence type="predicted"/>
<reference evidence="1 2" key="1">
    <citation type="journal article" date="2024" name="G3 (Bethesda)">
        <title>Genome assembly of Hibiscus sabdariffa L. provides insights into metabolisms of medicinal natural products.</title>
        <authorList>
            <person name="Kim T."/>
        </authorList>
    </citation>
    <scope>NUCLEOTIDE SEQUENCE [LARGE SCALE GENOMIC DNA]</scope>
    <source>
        <strain evidence="1">TK-2024</strain>
        <tissue evidence="1">Old leaves</tissue>
    </source>
</reference>
<evidence type="ECO:0000313" key="1">
    <source>
        <dbReference type="EMBL" id="KAK9015067.1"/>
    </source>
</evidence>